<dbReference type="Pfam" id="PF14065">
    <property type="entry name" value="Pvc16_N"/>
    <property type="match status" value="1"/>
</dbReference>
<accession>A0A2S9WYI2</accession>
<dbReference type="InterPro" id="IPR025351">
    <property type="entry name" value="Pvc16_N"/>
</dbReference>
<comment type="caution">
    <text evidence="3">The sequence shown here is derived from an EMBL/GenBank/DDBJ whole genome shotgun (WGS) entry which is preliminary data.</text>
</comment>
<name>A0A2S9WYI2_9NEIS</name>
<dbReference type="RefSeq" id="WP_106078257.1">
    <property type="nucleotide sequence ID" value="NZ_MTBD01000117.1"/>
</dbReference>
<dbReference type="AlphaFoldDB" id="A0A2S9WYI2"/>
<feature type="chain" id="PRO_5015449113" description="Pvc16 N-terminal domain-containing protein" evidence="1">
    <location>
        <begin position="24"/>
        <end position="299"/>
    </location>
</feature>
<proteinExistence type="predicted"/>
<protein>
    <recommendedName>
        <fullName evidence="2">Pvc16 N-terminal domain-containing protein</fullName>
    </recommendedName>
</protein>
<evidence type="ECO:0000256" key="1">
    <source>
        <dbReference type="SAM" id="SignalP"/>
    </source>
</evidence>
<gene>
    <name evidence="3" type="ORF">BUE93_21830</name>
</gene>
<dbReference type="EMBL" id="MTBD01000117">
    <property type="protein sequence ID" value="PRP68532.1"/>
    <property type="molecule type" value="Genomic_DNA"/>
</dbReference>
<reference evidence="3 4" key="1">
    <citation type="submission" date="2017-01" db="EMBL/GenBank/DDBJ databases">
        <title>New insights into the genetic diversity of Chromobacterium isolated from tropical freshwater lake.</title>
        <authorList>
            <person name="Santos A.B."/>
            <person name="Nascimento A.M."/>
            <person name="Da Silva P.C."/>
        </authorList>
    </citation>
    <scope>NUCLEOTIDE SEQUENCE [LARGE SCALE GENOMIC DNA]</scope>
    <source>
        <strain evidence="3 4">56AF</strain>
    </source>
</reference>
<keyword evidence="1" id="KW-0732">Signal</keyword>
<evidence type="ECO:0000313" key="4">
    <source>
        <dbReference type="Proteomes" id="UP000239469"/>
    </source>
</evidence>
<sequence>MYNSNFALLTRALQTLLAQNVLANVPGLQISTAVPGRDFQTRLGQNSAPVLNLYLTGIRQDLSRRMSDPGALLRAGDNKSGATDAFPRVIALTYMVTAWSSEGVSDAEMQQDLLYRVLQGMTNYPELPEAIAKQAGLDTNGFPVQLDMLHERDGGIRSGDYWSALGTPPRPLLELTALIPIQEGSPATLPLIRELGYDAHPLQDAPPPTPPAQNPQISGIVSAPFPPNLLQLQLRGMETGHRSAWIRPDAQGRFSVNSLPDDDYMIRLAPDDKTLAKKWWGPLLADVLNDGETVKVTWG</sequence>
<dbReference type="OrthoDB" id="6310342at2"/>
<feature type="domain" description="Pvc16 N-terminal" evidence="2">
    <location>
        <begin position="10"/>
        <end position="180"/>
    </location>
</feature>
<evidence type="ECO:0000259" key="2">
    <source>
        <dbReference type="Pfam" id="PF14065"/>
    </source>
</evidence>
<organism evidence="3 4">
    <name type="scientific">Chromobacterium amazonense</name>
    <dbReference type="NCBI Taxonomy" id="1382803"/>
    <lineage>
        <taxon>Bacteria</taxon>
        <taxon>Pseudomonadati</taxon>
        <taxon>Pseudomonadota</taxon>
        <taxon>Betaproteobacteria</taxon>
        <taxon>Neisseriales</taxon>
        <taxon>Chromobacteriaceae</taxon>
        <taxon>Chromobacterium</taxon>
    </lineage>
</organism>
<feature type="signal peptide" evidence="1">
    <location>
        <begin position="1"/>
        <end position="23"/>
    </location>
</feature>
<evidence type="ECO:0000313" key="3">
    <source>
        <dbReference type="EMBL" id="PRP68532.1"/>
    </source>
</evidence>
<dbReference type="Proteomes" id="UP000239469">
    <property type="component" value="Unassembled WGS sequence"/>
</dbReference>